<sequence>MVSQRMIFLVALLLAVVVGCGRVCDTTKVCPPCKIGEPLCLDGMCTCLDIQGNVKSDDETLCHLDKECPPCNDGKPYCSEGLCTCLPDH</sequence>
<evidence type="ECO:0000313" key="3">
    <source>
        <dbReference type="Proteomes" id="UP000298416"/>
    </source>
</evidence>
<protein>
    <submittedName>
        <fullName evidence="2">Uncharacterized protein</fullName>
    </submittedName>
</protein>
<feature type="signal peptide" evidence="1">
    <location>
        <begin position="1"/>
        <end position="20"/>
    </location>
</feature>
<accession>A0A8X8YNQ2</accession>
<organism evidence="2">
    <name type="scientific">Salvia splendens</name>
    <name type="common">Scarlet sage</name>
    <dbReference type="NCBI Taxonomy" id="180675"/>
    <lineage>
        <taxon>Eukaryota</taxon>
        <taxon>Viridiplantae</taxon>
        <taxon>Streptophyta</taxon>
        <taxon>Embryophyta</taxon>
        <taxon>Tracheophyta</taxon>
        <taxon>Spermatophyta</taxon>
        <taxon>Magnoliopsida</taxon>
        <taxon>eudicotyledons</taxon>
        <taxon>Gunneridae</taxon>
        <taxon>Pentapetalae</taxon>
        <taxon>asterids</taxon>
        <taxon>lamiids</taxon>
        <taxon>Lamiales</taxon>
        <taxon>Lamiaceae</taxon>
        <taxon>Nepetoideae</taxon>
        <taxon>Mentheae</taxon>
        <taxon>Salviinae</taxon>
        <taxon>Salvia</taxon>
        <taxon>Salvia subgen. Calosphace</taxon>
        <taxon>core Calosphace</taxon>
    </lineage>
</organism>
<name>A0A8X8YNQ2_SALSN</name>
<dbReference type="AlphaFoldDB" id="A0A8X8YNQ2"/>
<reference evidence="2" key="2">
    <citation type="submission" date="2020-08" db="EMBL/GenBank/DDBJ databases">
        <title>Plant Genome Project.</title>
        <authorList>
            <person name="Zhang R.-G."/>
        </authorList>
    </citation>
    <scope>NUCLEOTIDE SEQUENCE</scope>
    <source>
        <strain evidence="2">Huo1</strain>
        <tissue evidence="2">Leaf</tissue>
    </source>
</reference>
<keyword evidence="3" id="KW-1185">Reference proteome</keyword>
<evidence type="ECO:0000256" key="1">
    <source>
        <dbReference type="SAM" id="SignalP"/>
    </source>
</evidence>
<keyword evidence="1" id="KW-0732">Signal</keyword>
<dbReference type="Proteomes" id="UP000298416">
    <property type="component" value="Unassembled WGS sequence"/>
</dbReference>
<reference evidence="2" key="1">
    <citation type="submission" date="2018-01" db="EMBL/GenBank/DDBJ databases">
        <authorList>
            <person name="Mao J.F."/>
        </authorList>
    </citation>
    <scope>NUCLEOTIDE SEQUENCE</scope>
    <source>
        <strain evidence="2">Huo1</strain>
        <tissue evidence="2">Leaf</tissue>
    </source>
</reference>
<gene>
    <name evidence="2" type="ORF">SASPL_100190</name>
</gene>
<dbReference type="EMBL" id="PNBA02000001">
    <property type="protein sequence ID" value="KAG6435319.1"/>
    <property type="molecule type" value="Genomic_DNA"/>
</dbReference>
<evidence type="ECO:0000313" key="2">
    <source>
        <dbReference type="EMBL" id="KAG6435319.1"/>
    </source>
</evidence>
<dbReference type="PROSITE" id="PS51257">
    <property type="entry name" value="PROKAR_LIPOPROTEIN"/>
    <property type="match status" value="1"/>
</dbReference>
<feature type="chain" id="PRO_5036450834" evidence="1">
    <location>
        <begin position="21"/>
        <end position="89"/>
    </location>
</feature>
<comment type="caution">
    <text evidence="2">The sequence shown here is derived from an EMBL/GenBank/DDBJ whole genome shotgun (WGS) entry which is preliminary data.</text>
</comment>
<proteinExistence type="predicted"/>